<evidence type="ECO:0000256" key="6">
    <source>
        <dbReference type="ARBA" id="ARBA00022989"/>
    </source>
</evidence>
<dbReference type="PANTHER" id="PTHR35011">
    <property type="entry name" value="2,3-DIKETO-L-GULONATE TRAP TRANSPORTER SMALL PERMEASE PROTEIN YIAM"/>
    <property type="match status" value="1"/>
</dbReference>
<dbReference type="Proteomes" id="UP001205843">
    <property type="component" value="Unassembled WGS sequence"/>
</dbReference>
<dbReference type="AlphaFoldDB" id="A0AAE3KAF9"/>
<evidence type="ECO:0000313" key="12">
    <source>
        <dbReference type="Proteomes" id="UP001205843"/>
    </source>
</evidence>
<evidence type="ECO:0000256" key="8">
    <source>
        <dbReference type="ARBA" id="ARBA00038436"/>
    </source>
</evidence>
<keyword evidence="7 9" id="KW-0472">Membrane</keyword>
<evidence type="ECO:0000256" key="1">
    <source>
        <dbReference type="ARBA" id="ARBA00004429"/>
    </source>
</evidence>
<dbReference type="InterPro" id="IPR055348">
    <property type="entry name" value="DctQ"/>
</dbReference>
<comment type="subcellular location">
    <subcellularLocation>
        <location evidence="1 9">Cell inner membrane</location>
        <topology evidence="1 9">Multi-pass membrane protein</topology>
    </subcellularLocation>
</comment>
<feature type="domain" description="Tripartite ATP-independent periplasmic transporters DctQ component" evidence="10">
    <location>
        <begin position="51"/>
        <end position="181"/>
    </location>
</feature>
<dbReference type="PANTHER" id="PTHR35011:SF10">
    <property type="entry name" value="TRAP TRANSPORTER SMALL PERMEASE PROTEIN"/>
    <property type="match status" value="1"/>
</dbReference>
<keyword evidence="12" id="KW-1185">Reference proteome</keyword>
<gene>
    <name evidence="11" type="ORF">J2T57_000581</name>
</gene>
<keyword evidence="2 9" id="KW-0813">Transport</keyword>
<keyword evidence="6 9" id="KW-1133">Transmembrane helix</keyword>
<evidence type="ECO:0000256" key="4">
    <source>
        <dbReference type="ARBA" id="ARBA00022519"/>
    </source>
</evidence>
<comment type="caution">
    <text evidence="11">The sequence shown here is derived from an EMBL/GenBank/DDBJ whole genome shotgun (WGS) entry which is preliminary data.</text>
</comment>
<evidence type="ECO:0000313" key="11">
    <source>
        <dbReference type="EMBL" id="MCP1673489.1"/>
    </source>
</evidence>
<name>A0AAE3KAF9_9GAMM</name>
<feature type="transmembrane region" description="Helical" evidence="9">
    <location>
        <begin position="36"/>
        <end position="55"/>
    </location>
</feature>
<keyword evidence="3" id="KW-1003">Cell membrane</keyword>
<dbReference type="GO" id="GO:0005886">
    <property type="term" value="C:plasma membrane"/>
    <property type="evidence" value="ECO:0007669"/>
    <property type="project" value="UniProtKB-SubCell"/>
</dbReference>
<dbReference type="GO" id="GO:0015740">
    <property type="term" value="P:C4-dicarboxylate transport"/>
    <property type="evidence" value="ECO:0007669"/>
    <property type="project" value="TreeGrafter"/>
</dbReference>
<dbReference type="GO" id="GO:0022857">
    <property type="term" value="F:transmembrane transporter activity"/>
    <property type="evidence" value="ECO:0007669"/>
    <property type="project" value="UniProtKB-UniRule"/>
</dbReference>
<organism evidence="11 12">
    <name type="scientific">Natronocella acetinitrilica</name>
    <dbReference type="NCBI Taxonomy" id="414046"/>
    <lineage>
        <taxon>Bacteria</taxon>
        <taxon>Pseudomonadati</taxon>
        <taxon>Pseudomonadota</taxon>
        <taxon>Gammaproteobacteria</taxon>
        <taxon>Chromatiales</taxon>
        <taxon>Ectothiorhodospiraceae</taxon>
        <taxon>Natronocella</taxon>
    </lineage>
</organism>
<feature type="transmembrane region" description="Helical" evidence="9">
    <location>
        <begin position="155"/>
        <end position="175"/>
    </location>
</feature>
<keyword evidence="5 9" id="KW-0812">Transmembrane</keyword>
<evidence type="ECO:0000256" key="7">
    <source>
        <dbReference type="ARBA" id="ARBA00023136"/>
    </source>
</evidence>
<keyword evidence="4 9" id="KW-0997">Cell inner membrane</keyword>
<comment type="subunit">
    <text evidence="9">The complex comprises the extracytoplasmic solute receptor protein and the two transmembrane proteins.</text>
</comment>
<proteinExistence type="inferred from homology"/>
<sequence length="206" mass="22541">MGLRVGPALAGPTHQSDKGGLMTFVFQLMDTGIKRLARLFMILASVLLAIMALIGTADVLSLNLLGRPVPSATELSAAMLSITVMMGMSYTQRQRAHISVNLFWRFFPHPLRVFAEGLALFIGLCVFALITWGAWELAQHSLNIRERAVASVRFPLWPIKLVFWMGALVCALEILRELVRFLFCGDRAAVAGADPVADTGSLEQKG</sequence>
<evidence type="ECO:0000256" key="5">
    <source>
        <dbReference type="ARBA" id="ARBA00022692"/>
    </source>
</evidence>
<reference evidence="11" key="1">
    <citation type="submission" date="2022-03" db="EMBL/GenBank/DDBJ databases">
        <title>Genomic Encyclopedia of Type Strains, Phase III (KMG-III): the genomes of soil and plant-associated and newly described type strains.</title>
        <authorList>
            <person name="Whitman W."/>
        </authorList>
    </citation>
    <scope>NUCLEOTIDE SEQUENCE</scope>
    <source>
        <strain evidence="11">ANL 6-2</strain>
    </source>
</reference>
<evidence type="ECO:0000259" key="10">
    <source>
        <dbReference type="Pfam" id="PF04290"/>
    </source>
</evidence>
<evidence type="ECO:0000256" key="9">
    <source>
        <dbReference type="RuleBase" id="RU369079"/>
    </source>
</evidence>
<dbReference type="Pfam" id="PF04290">
    <property type="entry name" value="DctQ"/>
    <property type="match status" value="1"/>
</dbReference>
<dbReference type="RefSeq" id="WP_253473918.1">
    <property type="nucleotide sequence ID" value="NZ_JALJXV010000001.1"/>
</dbReference>
<accession>A0AAE3KAF9</accession>
<dbReference type="EMBL" id="JALJXV010000001">
    <property type="protein sequence ID" value="MCP1673489.1"/>
    <property type="molecule type" value="Genomic_DNA"/>
</dbReference>
<comment type="similarity">
    <text evidence="8 9">Belongs to the TRAP transporter small permease family.</text>
</comment>
<comment type="function">
    <text evidence="9">Part of the tripartite ATP-independent periplasmic (TRAP) transport system.</text>
</comment>
<evidence type="ECO:0000256" key="2">
    <source>
        <dbReference type="ARBA" id="ARBA00022448"/>
    </source>
</evidence>
<dbReference type="InterPro" id="IPR007387">
    <property type="entry name" value="TRAP_DctQ"/>
</dbReference>
<feature type="transmembrane region" description="Helical" evidence="9">
    <location>
        <begin position="113"/>
        <end position="135"/>
    </location>
</feature>
<comment type="caution">
    <text evidence="9">Lacks conserved residue(s) required for the propagation of feature annotation.</text>
</comment>
<evidence type="ECO:0000256" key="3">
    <source>
        <dbReference type="ARBA" id="ARBA00022475"/>
    </source>
</evidence>
<protein>
    <recommendedName>
        <fullName evidence="9">TRAP transporter small permease protein</fullName>
    </recommendedName>
</protein>